<proteinExistence type="predicted"/>
<dbReference type="InterPro" id="IPR001810">
    <property type="entry name" value="F-box_dom"/>
</dbReference>
<dbReference type="PANTHER" id="PTHR34709">
    <property type="entry name" value="OS10G0396666 PROTEIN"/>
    <property type="match status" value="1"/>
</dbReference>
<dbReference type="InterPro" id="IPR036047">
    <property type="entry name" value="F-box-like_dom_sf"/>
</dbReference>
<dbReference type="SUPFAM" id="SSF52047">
    <property type="entry name" value="RNI-like"/>
    <property type="match status" value="1"/>
</dbReference>
<sequence>MPPQGSRRRPEDGDRDADGVDRLSGLPEELLLEILGRLGTVGEAARTSVLARRWRGLWTGLPELTFRGVGTDSIEAALAQLTIGPALNLLDVRVEERVTPERVSSLLLAAARLSPKKLTISGDHEPMAKSKINLPCLDRAASLTINMWEMSLEQPPAGEFTALTSLSIVWCKIDLEALLPLCPCLRVLVLQNCLGHDATVHLPLLEELVLKENYLQSIDIEAPQILQDEAQNDVCTSCKRHAGPTALPSGLQRCPAARGMASSH</sequence>
<comment type="caution">
    <text evidence="3">The sequence shown here is derived from an EMBL/GenBank/DDBJ whole genome shotgun (WGS) entry which is preliminary data.</text>
</comment>
<dbReference type="InterPro" id="IPR055312">
    <property type="entry name" value="FBL15-like"/>
</dbReference>
<dbReference type="AlphaFoldDB" id="A0A1E5VDD5"/>
<accession>A0A1E5VDD5</accession>
<dbReference type="Proteomes" id="UP000095767">
    <property type="component" value="Unassembled WGS sequence"/>
</dbReference>
<gene>
    <name evidence="3" type="ORF">BAE44_0015818</name>
</gene>
<dbReference type="Pfam" id="PF00646">
    <property type="entry name" value="F-box"/>
    <property type="match status" value="1"/>
</dbReference>
<dbReference type="InterPro" id="IPR032675">
    <property type="entry name" value="LRR_dom_sf"/>
</dbReference>
<dbReference type="PANTHER" id="PTHR34709:SF75">
    <property type="entry name" value="FBD DOMAIN-CONTAINING PROTEIN"/>
    <property type="match status" value="1"/>
</dbReference>
<evidence type="ECO:0000256" key="1">
    <source>
        <dbReference type="SAM" id="MobiDB-lite"/>
    </source>
</evidence>
<evidence type="ECO:0000313" key="3">
    <source>
        <dbReference type="EMBL" id="OEL23162.1"/>
    </source>
</evidence>
<dbReference type="SUPFAM" id="SSF81383">
    <property type="entry name" value="F-box domain"/>
    <property type="match status" value="1"/>
</dbReference>
<dbReference type="EMBL" id="LWDX02043275">
    <property type="protein sequence ID" value="OEL23162.1"/>
    <property type="molecule type" value="Genomic_DNA"/>
</dbReference>
<evidence type="ECO:0000313" key="4">
    <source>
        <dbReference type="Proteomes" id="UP000095767"/>
    </source>
</evidence>
<keyword evidence="4" id="KW-1185">Reference proteome</keyword>
<evidence type="ECO:0000259" key="2">
    <source>
        <dbReference type="Pfam" id="PF00646"/>
    </source>
</evidence>
<reference evidence="3 4" key="1">
    <citation type="submission" date="2016-09" db="EMBL/GenBank/DDBJ databases">
        <title>The draft genome of Dichanthelium oligosanthes: A C3 panicoid grass species.</title>
        <authorList>
            <person name="Studer A.J."/>
            <person name="Schnable J.C."/>
            <person name="Brutnell T.P."/>
        </authorList>
    </citation>
    <scope>NUCLEOTIDE SEQUENCE [LARGE SCALE GENOMIC DNA]</scope>
    <source>
        <strain evidence="4">cv. Kellogg 1175</strain>
        <tissue evidence="3">Leaf</tissue>
    </source>
</reference>
<feature type="domain" description="F-box" evidence="2">
    <location>
        <begin position="23"/>
        <end position="61"/>
    </location>
</feature>
<organism evidence="3 4">
    <name type="scientific">Dichanthelium oligosanthes</name>
    <dbReference type="NCBI Taxonomy" id="888268"/>
    <lineage>
        <taxon>Eukaryota</taxon>
        <taxon>Viridiplantae</taxon>
        <taxon>Streptophyta</taxon>
        <taxon>Embryophyta</taxon>
        <taxon>Tracheophyta</taxon>
        <taxon>Spermatophyta</taxon>
        <taxon>Magnoliopsida</taxon>
        <taxon>Liliopsida</taxon>
        <taxon>Poales</taxon>
        <taxon>Poaceae</taxon>
        <taxon>PACMAD clade</taxon>
        <taxon>Panicoideae</taxon>
        <taxon>Panicodae</taxon>
        <taxon>Paniceae</taxon>
        <taxon>Dichantheliinae</taxon>
        <taxon>Dichanthelium</taxon>
    </lineage>
</organism>
<dbReference type="STRING" id="888268.A0A1E5VDD5"/>
<protein>
    <recommendedName>
        <fullName evidence="2">F-box domain-containing protein</fullName>
    </recommendedName>
</protein>
<dbReference type="Gene3D" id="3.80.10.10">
    <property type="entry name" value="Ribonuclease Inhibitor"/>
    <property type="match status" value="1"/>
</dbReference>
<feature type="compositionally biased region" description="Basic and acidic residues" evidence="1">
    <location>
        <begin position="8"/>
        <end position="21"/>
    </location>
</feature>
<feature type="region of interest" description="Disordered" evidence="1">
    <location>
        <begin position="1"/>
        <end position="22"/>
    </location>
</feature>
<name>A0A1E5VDD5_9POAL</name>
<dbReference type="OrthoDB" id="690108at2759"/>